<accession>A0A8J4U9M1</accession>
<comment type="caution">
    <text evidence="1">The sequence shown here is derived from an EMBL/GenBank/DDBJ whole genome shotgun (WGS) entry which is preliminary data.</text>
</comment>
<dbReference type="Proteomes" id="UP000727407">
    <property type="component" value="Unassembled WGS sequence"/>
</dbReference>
<dbReference type="AlphaFoldDB" id="A0A8J4U9M1"/>
<organism evidence="1 2">
    <name type="scientific">Clarias magur</name>
    <name type="common">Asian catfish</name>
    <name type="synonym">Macropteronotus magur</name>
    <dbReference type="NCBI Taxonomy" id="1594786"/>
    <lineage>
        <taxon>Eukaryota</taxon>
        <taxon>Metazoa</taxon>
        <taxon>Chordata</taxon>
        <taxon>Craniata</taxon>
        <taxon>Vertebrata</taxon>
        <taxon>Euteleostomi</taxon>
        <taxon>Actinopterygii</taxon>
        <taxon>Neopterygii</taxon>
        <taxon>Teleostei</taxon>
        <taxon>Ostariophysi</taxon>
        <taxon>Siluriformes</taxon>
        <taxon>Clariidae</taxon>
        <taxon>Clarias</taxon>
    </lineage>
</organism>
<keyword evidence="2" id="KW-1185">Reference proteome</keyword>
<evidence type="ECO:0000313" key="1">
    <source>
        <dbReference type="EMBL" id="KAF5903613.1"/>
    </source>
</evidence>
<evidence type="ECO:0000313" key="2">
    <source>
        <dbReference type="Proteomes" id="UP000727407"/>
    </source>
</evidence>
<sequence>MNHLKCTRSPKRRVSRTHGHPVLKIELSSLHTHIWKVWGCGVIMICIESCTE</sequence>
<reference evidence="1" key="1">
    <citation type="submission" date="2020-07" db="EMBL/GenBank/DDBJ databases">
        <title>Clarias magur genome sequencing, assembly and annotation.</title>
        <authorList>
            <person name="Kushwaha B."/>
            <person name="Kumar R."/>
            <person name="Das P."/>
            <person name="Joshi C.G."/>
            <person name="Kumar D."/>
            <person name="Nagpure N.S."/>
            <person name="Pandey M."/>
            <person name="Agarwal S."/>
            <person name="Srivastava S."/>
            <person name="Singh M."/>
            <person name="Sahoo L."/>
            <person name="Jayasankar P."/>
            <person name="Meher P.K."/>
            <person name="Koringa P.G."/>
            <person name="Iquebal M.A."/>
            <person name="Das S.P."/>
            <person name="Bit A."/>
            <person name="Patnaik S."/>
            <person name="Patel N."/>
            <person name="Shah T.M."/>
            <person name="Hinsu A."/>
            <person name="Jena J.K."/>
        </authorList>
    </citation>
    <scope>NUCLEOTIDE SEQUENCE</scope>
    <source>
        <strain evidence="1">CIFAMagur01</strain>
        <tissue evidence="1">Testis</tissue>
    </source>
</reference>
<proteinExistence type="predicted"/>
<dbReference type="EMBL" id="QNUK01000071">
    <property type="protein sequence ID" value="KAF5903613.1"/>
    <property type="molecule type" value="Genomic_DNA"/>
</dbReference>
<name>A0A8J4U9M1_CLAMG</name>
<gene>
    <name evidence="1" type="primary">gcvP</name>
    <name evidence="1" type="ORF">DAT39_006702</name>
</gene>
<protein>
    <submittedName>
        <fullName evidence="1">Glycine dehydrogenase (Decarboxylating)</fullName>
    </submittedName>
</protein>